<proteinExistence type="predicted"/>
<evidence type="ECO:0008006" key="5">
    <source>
        <dbReference type="Google" id="ProtNLM"/>
    </source>
</evidence>
<keyword evidence="4" id="KW-1185">Reference proteome</keyword>
<name>A0ABR4IUI2_9EURO</name>
<keyword evidence="1" id="KW-1133">Transmembrane helix</keyword>
<evidence type="ECO:0000256" key="1">
    <source>
        <dbReference type="SAM" id="Phobius"/>
    </source>
</evidence>
<reference evidence="3 4" key="1">
    <citation type="submission" date="2024-07" db="EMBL/GenBank/DDBJ databases">
        <title>Section-level genome sequencing and comparative genomics of Aspergillus sections Usti and Cavernicolus.</title>
        <authorList>
            <consortium name="Lawrence Berkeley National Laboratory"/>
            <person name="Nybo J.L."/>
            <person name="Vesth T.C."/>
            <person name="Theobald S."/>
            <person name="Frisvad J.C."/>
            <person name="Larsen T.O."/>
            <person name="Kjaerboelling I."/>
            <person name="Rothschild-Mancinelli K."/>
            <person name="Lyhne E.K."/>
            <person name="Kogle M.E."/>
            <person name="Barry K."/>
            <person name="Clum A."/>
            <person name="Na H."/>
            <person name="Ledsgaard L."/>
            <person name="Lin J."/>
            <person name="Lipzen A."/>
            <person name="Kuo A."/>
            <person name="Riley R."/>
            <person name="Mondo S."/>
            <person name="Labutti K."/>
            <person name="Haridas S."/>
            <person name="Pangalinan J."/>
            <person name="Salamov A.A."/>
            <person name="Simmons B.A."/>
            <person name="Magnuson J.K."/>
            <person name="Chen J."/>
            <person name="Drula E."/>
            <person name="Henrissat B."/>
            <person name="Wiebenga A."/>
            <person name="Lubbers R.J."/>
            <person name="Gomes A.C."/>
            <person name="Makela M.R."/>
            <person name="Stajich J."/>
            <person name="Grigoriev I.V."/>
            <person name="Mortensen U.H."/>
            <person name="De Vries R.P."/>
            <person name="Baker S.E."/>
            <person name="Andersen M.R."/>
        </authorList>
    </citation>
    <scope>NUCLEOTIDE SEQUENCE [LARGE SCALE GENOMIC DNA]</scope>
    <source>
        <strain evidence="3 4">CBS 123904</strain>
    </source>
</reference>
<feature type="transmembrane region" description="Helical" evidence="1">
    <location>
        <begin position="141"/>
        <end position="161"/>
    </location>
</feature>
<dbReference type="Proteomes" id="UP001610446">
    <property type="component" value="Unassembled WGS sequence"/>
</dbReference>
<organism evidence="3 4">
    <name type="scientific">Aspergillus pseudoustus</name>
    <dbReference type="NCBI Taxonomy" id="1810923"/>
    <lineage>
        <taxon>Eukaryota</taxon>
        <taxon>Fungi</taxon>
        <taxon>Dikarya</taxon>
        <taxon>Ascomycota</taxon>
        <taxon>Pezizomycotina</taxon>
        <taxon>Eurotiomycetes</taxon>
        <taxon>Eurotiomycetidae</taxon>
        <taxon>Eurotiales</taxon>
        <taxon>Aspergillaceae</taxon>
        <taxon>Aspergillus</taxon>
        <taxon>Aspergillus subgen. Nidulantes</taxon>
    </lineage>
</organism>
<feature type="transmembrane region" description="Helical" evidence="1">
    <location>
        <begin position="47"/>
        <end position="67"/>
    </location>
</feature>
<keyword evidence="1" id="KW-0472">Membrane</keyword>
<feature type="transmembrane region" description="Helical" evidence="1">
    <location>
        <begin position="79"/>
        <end position="96"/>
    </location>
</feature>
<gene>
    <name evidence="3" type="ORF">BJY01DRAFT_111201</name>
</gene>
<protein>
    <recommendedName>
        <fullName evidence="5">Yip1 domain-containing protein</fullName>
    </recommendedName>
</protein>
<keyword evidence="2" id="KW-0732">Signal</keyword>
<feature type="transmembrane region" description="Helical" evidence="1">
    <location>
        <begin position="173"/>
        <end position="195"/>
    </location>
</feature>
<accession>A0ABR4IUI2</accession>
<evidence type="ECO:0000313" key="3">
    <source>
        <dbReference type="EMBL" id="KAL2830939.1"/>
    </source>
</evidence>
<evidence type="ECO:0000313" key="4">
    <source>
        <dbReference type="Proteomes" id="UP001610446"/>
    </source>
</evidence>
<comment type="caution">
    <text evidence="3">The sequence shown here is derived from an EMBL/GenBank/DDBJ whole genome shotgun (WGS) entry which is preliminary data.</text>
</comment>
<dbReference type="EMBL" id="JBFXLU010000296">
    <property type="protein sequence ID" value="KAL2830939.1"/>
    <property type="molecule type" value="Genomic_DNA"/>
</dbReference>
<feature type="signal peptide" evidence="2">
    <location>
        <begin position="1"/>
        <end position="19"/>
    </location>
</feature>
<evidence type="ECO:0000256" key="2">
    <source>
        <dbReference type="SAM" id="SignalP"/>
    </source>
</evidence>
<feature type="chain" id="PRO_5046382224" description="Yip1 domain-containing protein" evidence="2">
    <location>
        <begin position="20"/>
        <end position="202"/>
    </location>
</feature>
<keyword evidence="1" id="KW-0812">Transmembrane</keyword>
<sequence length="202" mass="21848">MKSPIQLLVSCLGFTWVTSYNTLEVIGSNGITKDEAKVWIDYKKSELNFTATIGTLLTSVIATSLSWPGVETTHWVVTALWYNAAILAIFSAIMAFHQSSALGYVLAKVLHGGSLGDALLKKGTLVPSRTAVFVLQAPVQILTYGIAMYLIGYLVYVVYPISQAGYPAEPAKITLFFGILLTISCGFFVASVVLLQRLVDGM</sequence>